<dbReference type="Gene3D" id="2.30.40.10">
    <property type="entry name" value="Urease, subunit C, domain 1"/>
    <property type="match status" value="1"/>
</dbReference>
<keyword evidence="11" id="KW-1185">Reference proteome</keyword>
<keyword evidence="5 8" id="KW-0378">Hydrolase</keyword>
<comment type="function">
    <text evidence="8">Catalyzes the hydrolytic deamination of guanine, producing xanthine and ammonia.</text>
</comment>
<dbReference type="STRING" id="2880.D8LF31"/>
<dbReference type="GO" id="GO:0008270">
    <property type="term" value="F:zinc ion binding"/>
    <property type="evidence" value="ECO:0007669"/>
    <property type="project" value="UniProtKB-UniRule"/>
</dbReference>
<reference evidence="10 11" key="1">
    <citation type="journal article" date="2010" name="Nature">
        <title>The Ectocarpus genome and the independent evolution of multicellularity in brown algae.</title>
        <authorList>
            <person name="Cock J.M."/>
            <person name="Sterck L."/>
            <person name="Rouze P."/>
            <person name="Scornet D."/>
            <person name="Allen A.E."/>
            <person name="Amoutzias G."/>
            <person name="Anthouard V."/>
            <person name="Artiguenave F."/>
            <person name="Aury J.M."/>
            <person name="Badger J.H."/>
            <person name="Beszteri B."/>
            <person name="Billiau K."/>
            <person name="Bonnet E."/>
            <person name="Bothwell J.H."/>
            <person name="Bowler C."/>
            <person name="Boyen C."/>
            <person name="Brownlee C."/>
            <person name="Carrano C.J."/>
            <person name="Charrier B."/>
            <person name="Cho G.Y."/>
            <person name="Coelho S.M."/>
            <person name="Collen J."/>
            <person name="Corre E."/>
            <person name="Da Silva C."/>
            <person name="Delage L."/>
            <person name="Delaroque N."/>
            <person name="Dittami S.M."/>
            <person name="Doulbeau S."/>
            <person name="Elias M."/>
            <person name="Farnham G."/>
            <person name="Gachon C.M."/>
            <person name="Gschloessl B."/>
            <person name="Heesch S."/>
            <person name="Jabbari K."/>
            <person name="Jubin C."/>
            <person name="Kawai H."/>
            <person name="Kimura K."/>
            <person name="Kloareg B."/>
            <person name="Kupper F.C."/>
            <person name="Lang D."/>
            <person name="Le Bail A."/>
            <person name="Leblanc C."/>
            <person name="Lerouge P."/>
            <person name="Lohr M."/>
            <person name="Lopez P.J."/>
            <person name="Martens C."/>
            <person name="Maumus F."/>
            <person name="Michel G."/>
            <person name="Miranda-Saavedra D."/>
            <person name="Morales J."/>
            <person name="Moreau H."/>
            <person name="Motomura T."/>
            <person name="Nagasato C."/>
            <person name="Napoli C.A."/>
            <person name="Nelson D.R."/>
            <person name="Nyvall-Collen P."/>
            <person name="Peters A.F."/>
            <person name="Pommier C."/>
            <person name="Potin P."/>
            <person name="Poulain J."/>
            <person name="Quesneville H."/>
            <person name="Read B."/>
            <person name="Rensing S.A."/>
            <person name="Ritter A."/>
            <person name="Rousvoal S."/>
            <person name="Samanta M."/>
            <person name="Samson G."/>
            <person name="Schroeder D.C."/>
            <person name="Segurens B."/>
            <person name="Strittmatter M."/>
            <person name="Tonon T."/>
            <person name="Tregear J.W."/>
            <person name="Valentin K."/>
            <person name="von Dassow P."/>
            <person name="Yamagishi T."/>
            <person name="Van de Peer Y."/>
            <person name="Wincker P."/>
        </authorList>
    </citation>
    <scope>NUCLEOTIDE SEQUENCE [LARGE SCALE GENOMIC DNA]</scope>
    <source>
        <strain evidence="11">Ec32 / CCAP1310/4</strain>
    </source>
</reference>
<dbReference type="EMBL" id="FN649736">
    <property type="protein sequence ID" value="CBN79851.1"/>
    <property type="molecule type" value="Genomic_DNA"/>
</dbReference>
<evidence type="ECO:0000259" key="9">
    <source>
        <dbReference type="Pfam" id="PF01979"/>
    </source>
</evidence>
<evidence type="ECO:0000256" key="2">
    <source>
        <dbReference type="ARBA" id="ARBA00006745"/>
    </source>
</evidence>
<dbReference type="GO" id="GO:0008892">
    <property type="term" value="F:guanine deaminase activity"/>
    <property type="evidence" value="ECO:0007669"/>
    <property type="project" value="UniProtKB-UniRule"/>
</dbReference>
<dbReference type="SUPFAM" id="SSF51556">
    <property type="entry name" value="Metallo-dependent hydrolases"/>
    <property type="match status" value="1"/>
</dbReference>
<dbReference type="PANTHER" id="PTHR11271:SF6">
    <property type="entry name" value="GUANINE DEAMINASE"/>
    <property type="match status" value="1"/>
</dbReference>
<dbReference type="InterPro" id="IPR032466">
    <property type="entry name" value="Metal_Hydrolase"/>
</dbReference>
<feature type="domain" description="Amidohydrolase-related" evidence="9">
    <location>
        <begin position="68"/>
        <end position="462"/>
    </location>
</feature>
<evidence type="ECO:0000256" key="4">
    <source>
        <dbReference type="ARBA" id="ARBA00022723"/>
    </source>
</evidence>
<dbReference type="OrthoDB" id="194468at2759"/>
<dbReference type="PANTHER" id="PTHR11271">
    <property type="entry name" value="GUANINE DEAMINASE"/>
    <property type="match status" value="1"/>
</dbReference>
<comment type="pathway">
    <text evidence="1 8">Purine metabolism; guanine degradation; xanthine from guanine: step 1/1.</text>
</comment>
<dbReference type="OMA" id="CVHMNDS"/>
<dbReference type="Gene3D" id="3.20.20.140">
    <property type="entry name" value="Metal-dependent hydrolases"/>
    <property type="match status" value="1"/>
</dbReference>
<name>D8LF31_ECTSI</name>
<dbReference type="NCBIfam" id="TIGR02967">
    <property type="entry name" value="guan_deamin"/>
    <property type="match status" value="1"/>
</dbReference>
<organism evidence="10 11">
    <name type="scientific">Ectocarpus siliculosus</name>
    <name type="common">Brown alga</name>
    <name type="synonym">Conferva siliculosa</name>
    <dbReference type="NCBI Taxonomy" id="2880"/>
    <lineage>
        <taxon>Eukaryota</taxon>
        <taxon>Sar</taxon>
        <taxon>Stramenopiles</taxon>
        <taxon>Ochrophyta</taxon>
        <taxon>PX clade</taxon>
        <taxon>Phaeophyceae</taxon>
        <taxon>Ectocarpales</taxon>
        <taxon>Ectocarpaceae</taxon>
        <taxon>Ectocarpus</taxon>
    </lineage>
</organism>
<comment type="cofactor">
    <cofactor evidence="8">
        <name>Zn(2+)</name>
        <dbReference type="ChEBI" id="CHEBI:29105"/>
    </cofactor>
    <text evidence="8">Binds 1 zinc ion per subunit.</text>
</comment>
<gene>
    <name evidence="10" type="ORF">Esi_0014_0227</name>
</gene>
<dbReference type="InParanoid" id="D8LF31"/>
<keyword evidence="6 8" id="KW-0862">Zinc</keyword>
<dbReference type="eggNOG" id="KOG3968">
    <property type="taxonomic scope" value="Eukaryota"/>
</dbReference>
<accession>D8LF31</accession>
<keyword evidence="4 8" id="KW-0479">Metal-binding</keyword>
<evidence type="ECO:0000256" key="6">
    <source>
        <dbReference type="ARBA" id="ARBA00022833"/>
    </source>
</evidence>
<dbReference type="SUPFAM" id="SSF51338">
    <property type="entry name" value="Composite domain of metallo-dependent hydrolases"/>
    <property type="match status" value="1"/>
</dbReference>
<dbReference type="InterPro" id="IPR011059">
    <property type="entry name" value="Metal-dep_hydrolase_composite"/>
</dbReference>
<dbReference type="Proteomes" id="UP000002630">
    <property type="component" value="Linkage Group LG11"/>
</dbReference>
<evidence type="ECO:0000256" key="5">
    <source>
        <dbReference type="ARBA" id="ARBA00022801"/>
    </source>
</evidence>
<proteinExistence type="inferred from homology"/>
<dbReference type="GO" id="GO:0006147">
    <property type="term" value="P:guanine catabolic process"/>
    <property type="evidence" value="ECO:0007669"/>
    <property type="project" value="UniProtKB-UniRule"/>
</dbReference>
<dbReference type="AlphaFoldDB" id="D8LF31"/>
<dbReference type="FunFam" id="3.20.20.140:FF:000022">
    <property type="entry name" value="Guanine deaminase"/>
    <property type="match status" value="1"/>
</dbReference>
<evidence type="ECO:0000256" key="3">
    <source>
        <dbReference type="ARBA" id="ARBA00012781"/>
    </source>
</evidence>
<comment type="catalytic activity">
    <reaction evidence="7 8">
        <text>guanine + H2O + H(+) = xanthine + NH4(+)</text>
        <dbReference type="Rhea" id="RHEA:14665"/>
        <dbReference type="ChEBI" id="CHEBI:15377"/>
        <dbReference type="ChEBI" id="CHEBI:15378"/>
        <dbReference type="ChEBI" id="CHEBI:16235"/>
        <dbReference type="ChEBI" id="CHEBI:17712"/>
        <dbReference type="ChEBI" id="CHEBI:28938"/>
        <dbReference type="EC" id="3.5.4.3"/>
    </reaction>
</comment>
<dbReference type="Pfam" id="PF01979">
    <property type="entry name" value="Amidohydro_1"/>
    <property type="match status" value="1"/>
</dbReference>
<evidence type="ECO:0000256" key="8">
    <source>
        <dbReference type="RuleBase" id="RU366009"/>
    </source>
</evidence>
<dbReference type="InterPro" id="IPR014311">
    <property type="entry name" value="Guanine_deaminase"/>
</dbReference>
<dbReference type="GO" id="GO:0005829">
    <property type="term" value="C:cytosol"/>
    <property type="evidence" value="ECO:0007669"/>
    <property type="project" value="TreeGrafter"/>
</dbReference>
<sequence>MSACVYRGTMVHSVAIGKVKMLTDAAIVVNEDGVISAVHDMKDDGAEETMADLMAQGVEVADFRGKLIMPGFIDGHAHAPQYVYRGTGMDLPLLQWLETHTFPVEARFADPSFARKAYQKCVRRHLTCGTTTCSYFASLHLEGTKVLVDVIRGLGQRAYVGKVSMDRNSPDYLRETTEDAMRDAEEFIKFGSEELDDPLITPVVTPRFVPSCTSELMAHLGEVSRKYGVPVQSHLSESPAEIAWVKELHPEIETYTGVYKHYGLMHERSYFAHCIHCSEEERVMMRDTKAAVIHCPSSNFNLMSGVANVRRYLNEGVKVGLGTDVAGGYSASMLDCIRQTMIATNVCGMKPDEDGVTWKPLSYQEAFHLATVGGAEALGLQKVVGNFVPGKQFDALVVNPSPGEDTEADGGIGGRQVPNTAIDGPFDLFPELGQGMQTAFEKFIFMGDDRNIERVYVAGNRVV</sequence>
<comment type="similarity">
    <text evidence="2 8">Belongs to the metallo-dependent hydrolases superfamily. ATZ/TRZ family.</text>
</comment>
<dbReference type="InterPro" id="IPR006680">
    <property type="entry name" value="Amidohydro-rel"/>
</dbReference>
<dbReference type="UniPathway" id="UPA00603">
    <property type="reaction ID" value="UER00660"/>
</dbReference>
<evidence type="ECO:0000313" key="10">
    <source>
        <dbReference type="EMBL" id="CBN79851.1"/>
    </source>
</evidence>
<protein>
    <recommendedName>
        <fullName evidence="3 8">Guanine deaminase</fullName>
        <shortName evidence="8">Guanase</shortName>
        <ecNumber evidence="3 8">3.5.4.3</ecNumber>
    </recommendedName>
    <alternativeName>
        <fullName evidence="8">Guanine aminohydrolase</fullName>
    </alternativeName>
</protein>
<dbReference type="EMBL" id="FN648000">
    <property type="protein sequence ID" value="CBN79851.1"/>
    <property type="molecule type" value="Genomic_DNA"/>
</dbReference>
<dbReference type="InterPro" id="IPR051607">
    <property type="entry name" value="Metallo-dep_hydrolases"/>
</dbReference>
<dbReference type="EC" id="3.5.4.3" evidence="3 8"/>
<evidence type="ECO:0000256" key="1">
    <source>
        <dbReference type="ARBA" id="ARBA00004984"/>
    </source>
</evidence>
<evidence type="ECO:0000256" key="7">
    <source>
        <dbReference type="ARBA" id="ARBA00051148"/>
    </source>
</evidence>
<evidence type="ECO:0000313" key="11">
    <source>
        <dbReference type="Proteomes" id="UP000002630"/>
    </source>
</evidence>